<protein>
    <submittedName>
        <fullName evidence="6">YcaO-like family protein</fullName>
    </submittedName>
</protein>
<name>A0A9D1PWR6_9BACT</name>
<comment type="caution">
    <text evidence="6">The sequence shown here is derived from an EMBL/GenBank/DDBJ whole genome shotgun (WGS) entry which is preliminary data.</text>
</comment>
<proteinExistence type="predicted"/>
<dbReference type="InterPro" id="IPR013105">
    <property type="entry name" value="TPR_2"/>
</dbReference>
<dbReference type="SUPFAM" id="SSF48452">
    <property type="entry name" value="TPR-like"/>
    <property type="match status" value="1"/>
</dbReference>
<evidence type="ECO:0000313" key="7">
    <source>
        <dbReference type="Proteomes" id="UP000886752"/>
    </source>
</evidence>
<evidence type="ECO:0000256" key="1">
    <source>
        <dbReference type="ARBA" id="ARBA00022737"/>
    </source>
</evidence>
<keyword evidence="1" id="KW-0677">Repeat</keyword>
<dbReference type="InterPro" id="IPR011990">
    <property type="entry name" value="TPR-like_helical_dom_sf"/>
</dbReference>
<dbReference type="Proteomes" id="UP000886752">
    <property type="component" value="Unassembled WGS sequence"/>
</dbReference>
<dbReference type="InterPro" id="IPR019734">
    <property type="entry name" value="TPR_rpt"/>
</dbReference>
<evidence type="ECO:0000256" key="3">
    <source>
        <dbReference type="PROSITE-ProRule" id="PRU00339"/>
    </source>
</evidence>
<dbReference type="Pfam" id="PF13432">
    <property type="entry name" value="TPR_16"/>
    <property type="match status" value="1"/>
</dbReference>
<evidence type="ECO:0000313" key="6">
    <source>
        <dbReference type="EMBL" id="HIV99967.1"/>
    </source>
</evidence>
<dbReference type="InterPro" id="IPR003776">
    <property type="entry name" value="YcaO-like_dom"/>
</dbReference>
<reference evidence="6" key="2">
    <citation type="submission" date="2021-04" db="EMBL/GenBank/DDBJ databases">
        <authorList>
            <person name="Gilroy R."/>
        </authorList>
    </citation>
    <scope>NUCLEOTIDE SEQUENCE</scope>
    <source>
        <strain evidence="6">ChiHecec2B26-446</strain>
    </source>
</reference>
<dbReference type="PANTHER" id="PTHR37809">
    <property type="entry name" value="RIBOSOMAL PROTEIN S12 METHYLTHIOTRANSFERASE ACCESSORY FACTOR YCAO"/>
    <property type="match status" value="1"/>
</dbReference>
<reference evidence="6" key="1">
    <citation type="journal article" date="2021" name="PeerJ">
        <title>Extensive microbial diversity within the chicken gut microbiome revealed by metagenomics and culture.</title>
        <authorList>
            <person name="Gilroy R."/>
            <person name="Ravi A."/>
            <person name="Getino M."/>
            <person name="Pursley I."/>
            <person name="Horton D.L."/>
            <person name="Alikhan N.F."/>
            <person name="Baker D."/>
            <person name="Gharbi K."/>
            <person name="Hall N."/>
            <person name="Watson M."/>
            <person name="Adriaenssens E.M."/>
            <person name="Foster-Nyarko E."/>
            <person name="Jarju S."/>
            <person name="Secka A."/>
            <person name="Antonio M."/>
            <person name="Oren A."/>
            <person name="Chaudhuri R.R."/>
            <person name="La Ragione R."/>
            <person name="Hildebrand F."/>
            <person name="Pallen M.J."/>
        </authorList>
    </citation>
    <scope>NUCLEOTIDE SEQUENCE</scope>
    <source>
        <strain evidence="6">ChiHecec2B26-446</strain>
    </source>
</reference>
<dbReference type="Pfam" id="PF02624">
    <property type="entry name" value="YcaO"/>
    <property type="match status" value="1"/>
</dbReference>
<dbReference type="PROSITE" id="PS50005">
    <property type="entry name" value="TPR"/>
    <property type="match status" value="1"/>
</dbReference>
<accession>A0A9D1PWR6</accession>
<sequence>MTFARKKTIAVPDEKDLPLIRLQACPKGYTTDSDKTIAPADTVARVLERLERLGSDILRETRRVDVGRLGIPVYLSVCGQDARRILPTRKQMGKGASADQARASALMELMERYAFFSFWERRPCFVQATFSEARSLFGEDCLPLEEINRSVHDDLNAQDSLRVMDCIHWNFYPATRLSDGKRVWLPLDWFRTLSEFNGSSCGNSTEESLLQGICELVERHVCCLVDRDHRQTPTIDPESCTDPVLKSLLERFAAQGIQLILKDFSSGMPLPTVAALAWDPSTYPDSSEIVFTAGTASSPVKAAIRAVTEVAQLGGDFCTNACYEASGLPKFASLDECDWVLAGDTVPLSSLPSIEHADIAEEVRAAVQGLAPLNVYAVETTNPDVQVPAHYLIIPGLSFRERDRNESIGLFAGRIVSETQEVPEARHNLEIIATAYPVAHFLPFFAGMLAMREERWLESADLFSQSIDRQPDDMAKGLASFYAGYALSMYGDWQGAEHFFARAVELCPDMKEYTNYLGVARFRQNRYEEAAEAFRASLATDKGSVMDLANLGMCKWRLGHLKEAREHLLAALELDPTLGFARDALKSIEAELAAGTSVDEGADTDEDRDEQENSAAPAP</sequence>
<dbReference type="PANTHER" id="PTHR37809:SF1">
    <property type="entry name" value="RIBOSOMAL PROTEIN S12 METHYLTHIOTRANSFERASE ACCESSORY FACTOR YCAO"/>
    <property type="match status" value="1"/>
</dbReference>
<evidence type="ECO:0000259" key="5">
    <source>
        <dbReference type="PROSITE" id="PS51664"/>
    </source>
</evidence>
<dbReference type="SMART" id="SM00028">
    <property type="entry name" value="TPR"/>
    <property type="match status" value="3"/>
</dbReference>
<dbReference type="EMBL" id="DXHV01000025">
    <property type="protein sequence ID" value="HIV99967.1"/>
    <property type="molecule type" value="Genomic_DNA"/>
</dbReference>
<dbReference type="Gene3D" id="3.30.40.250">
    <property type="match status" value="1"/>
</dbReference>
<dbReference type="Gene3D" id="3.30.160.660">
    <property type="match status" value="1"/>
</dbReference>
<dbReference type="Gene3D" id="1.25.40.10">
    <property type="entry name" value="Tetratricopeptide repeat domain"/>
    <property type="match status" value="1"/>
</dbReference>
<dbReference type="PROSITE" id="PS51664">
    <property type="entry name" value="YCAO"/>
    <property type="match status" value="1"/>
</dbReference>
<dbReference type="Gene3D" id="3.30.1330.230">
    <property type="match status" value="1"/>
</dbReference>
<dbReference type="Pfam" id="PF07719">
    <property type="entry name" value="TPR_2"/>
    <property type="match status" value="1"/>
</dbReference>
<dbReference type="NCBIfam" id="TIGR00702">
    <property type="entry name" value="YcaO-type kinase domain"/>
    <property type="match status" value="1"/>
</dbReference>
<organism evidence="6 7">
    <name type="scientific">Candidatus Desulfovibrio intestinipullorum</name>
    <dbReference type="NCBI Taxonomy" id="2838536"/>
    <lineage>
        <taxon>Bacteria</taxon>
        <taxon>Pseudomonadati</taxon>
        <taxon>Thermodesulfobacteriota</taxon>
        <taxon>Desulfovibrionia</taxon>
        <taxon>Desulfovibrionales</taxon>
        <taxon>Desulfovibrionaceae</taxon>
        <taxon>Desulfovibrio</taxon>
    </lineage>
</organism>
<evidence type="ECO:0000256" key="2">
    <source>
        <dbReference type="ARBA" id="ARBA00022803"/>
    </source>
</evidence>
<dbReference type="AlphaFoldDB" id="A0A9D1PWR6"/>
<feature type="repeat" description="TPR" evidence="3">
    <location>
        <begin position="545"/>
        <end position="578"/>
    </location>
</feature>
<feature type="region of interest" description="Disordered" evidence="4">
    <location>
        <begin position="595"/>
        <end position="619"/>
    </location>
</feature>
<keyword evidence="2 3" id="KW-0802">TPR repeat</keyword>
<evidence type="ECO:0000256" key="4">
    <source>
        <dbReference type="SAM" id="MobiDB-lite"/>
    </source>
</evidence>
<feature type="domain" description="YcaO" evidence="5">
    <location>
        <begin position="93"/>
        <end position="443"/>
    </location>
</feature>
<feature type="compositionally biased region" description="Acidic residues" evidence="4">
    <location>
        <begin position="600"/>
        <end position="612"/>
    </location>
</feature>
<gene>
    <name evidence="6" type="ORF">H9894_02095</name>
</gene>